<name>A0A939G6B7_9BACT</name>
<evidence type="ECO:0000313" key="1">
    <source>
        <dbReference type="EMBL" id="MBO0932974.1"/>
    </source>
</evidence>
<keyword evidence="2" id="KW-1185">Reference proteome</keyword>
<dbReference type="EMBL" id="JAFMYU010000016">
    <property type="protein sequence ID" value="MBO0932974.1"/>
    <property type="molecule type" value="Genomic_DNA"/>
</dbReference>
<evidence type="ECO:0000313" key="2">
    <source>
        <dbReference type="Proteomes" id="UP000664795"/>
    </source>
</evidence>
<dbReference type="SUPFAM" id="SSF52833">
    <property type="entry name" value="Thioredoxin-like"/>
    <property type="match status" value="1"/>
</dbReference>
<comment type="caution">
    <text evidence="1">The sequence shown here is derived from an EMBL/GenBank/DDBJ whole genome shotgun (WGS) entry which is preliminary data.</text>
</comment>
<reference evidence="1 2" key="1">
    <citation type="submission" date="2021-03" db="EMBL/GenBank/DDBJ databases">
        <title>Fibrella sp. HMF5036 genome sequencing and assembly.</title>
        <authorList>
            <person name="Kang H."/>
            <person name="Kim H."/>
            <person name="Bae S."/>
            <person name="Joh K."/>
        </authorList>
    </citation>
    <scope>NUCLEOTIDE SEQUENCE [LARGE SCALE GENOMIC DNA]</scope>
    <source>
        <strain evidence="1 2">HMF5036</strain>
    </source>
</reference>
<dbReference type="Proteomes" id="UP000664795">
    <property type="component" value="Unassembled WGS sequence"/>
</dbReference>
<gene>
    <name evidence="1" type="ORF">J2I48_18340</name>
</gene>
<protein>
    <submittedName>
        <fullName evidence="1">(2Fe-2S) ferredoxin domain-containing protein</fullName>
    </submittedName>
</protein>
<proteinExistence type="predicted"/>
<dbReference type="CDD" id="cd02980">
    <property type="entry name" value="TRX_Fd_family"/>
    <property type="match status" value="1"/>
</dbReference>
<sequence>MKFTKHVFVCTNQKEAPKKSCGAEHGAALLDAFKQELTQRGLQKEIRAQRAGCLDACAFGPALVVYPEGTYYGNVQVADVAEIVEKHLVNNEVVERLKLDF</sequence>
<organism evidence="1 2">
    <name type="scientific">Fibrella aquatilis</name>
    <dbReference type="NCBI Taxonomy" id="2817059"/>
    <lineage>
        <taxon>Bacteria</taxon>
        <taxon>Pseudomonadati</taxon>
        <taxon>Bacteroidota</taxon>
        <taxon>Cytophagia</taxon>
        <taxon>Cytophagales</taxon>
        <taxon>Spirosomataceae</taxon>
        <taxon>Fibrella</taxon>
    </lineage>
</organism>
<dbReference type="InterPro" id="IPR036249">
    <property type="entry name" value="Thioredoxin-like_sf"/>
</dbReference>
<dbReference type="Gene3D" id="3.40.30.10">
    <property type="entry name" value="Glutaredoxin"/>
    <property type="match status" value="1"/>
</dbReference>
<dbReference type="AlphaFoldDB" id="A0A939G6B7"/>
<accession>A0A939G6B7</accession>
<dbReference type="RefSeq" id="WP_207336941.1">
    <property type="nucleotide sequence ID" value="NZ_JAFMYU010000016.1"/>
</dbReference>